<evidence type="ECO:0000259" key="2">
    <source>
        <dbReference type="Pfam" id="PF00288"/>
    </source>
</evidence>
<proteinExistence type="predicted"/>
<dbReference type="STRING" id="1798383.A3D78_00170"/>
<gene>
    <name evidence="3" type="ORF">A3D78_00170</name>
</gene>
<dbReference type="Proteomes" id="UP000176253">
    <property type="component" value="Unassembled WGS sequence"/>
</dbReference>
<dbReference type="GO" id="GO:0016301">
    <property type="term" value="F:kinase activity"/>
    <property type="evidence" value="ECO:0007669"/>
    <property type="project" value="UniProtKB-KW"/>
</dbReference>
<dbReference type="Pfam" id="PF00288">
    <property type="entry name" value="GHMP_kinases_N"/>
    <property type="match status" value="1"/>
</dbReference>
<dbReference type="AlphaFoldDB" id="A0A1F5ZX39"/>
<keyword evidence="1" id="KW-0418">Kinase</keyword>
<evidence type="ECO:0000313" key="4">
    <source>
        <dbReference type="Proteomes" id="UP000176253"/>
    </source>
</evidence>
<dbReference type="InterPro" id="IPR020568">
    <property type="entry name" value="Ribosomal_Su5_D2-typ_SF"/>
</dbReference>
<dbReference type="GO" id="GO:0005524">
    <property type="term" value="F:ATP binding"/>
    <property type="evidence" value="ECO:0007669"/>
    <property type="project" value="InterPro"/>
</dbReference>
<dbReference type="Gene3D" id="3.30.230.10">
    <property type="match status" value="1"/>
</dbReference>
<feature type="domain" description="GHMP kinase N-terminal" evidence="2">
    <location>
        <begin position="78"/>
        <end position="156"/>
    </location>
</feature>
<evidence type="ECO:0000256" key="1">
    <source>
        <dbReference type="ARBA" id="ARBA00022777"/>
    </source>
</evidence>
<dbReference type="InterPro" id="IPR006204">
    <property type="entry name" value="GHMP_kinase_N_dom"/>
</dbReference>
<evidence type="ECO:0000313" key="3">
    <source>
        <dbReference type="EMBL" id="OGG17046.1"/>
    </source>
</evidence>
<dbReference type="PANTHER" id="PTHR42282">
    <property type="entry name" value="PANTOATE KINASE-RELATED"/>
    <property type="match status" value="1"/>
</dbReference>
<reference evidence="3 4" key="1">
    <citation type="journal article" date="2016" name="Nat. Commun.">
        <title>Thousands of microbial genomes shed light on interconnected biogeochemical processes in an aquifer system.</title>
        <authorList>
            <person name="Anantharaman K."/>
            <person name="Brown C.T."/>
            <person name="Hug L.A."/>
            <person name="Sharon I."/>
            <person name="Castelle C.J."/>
            <person name="Probst A.J."/>
            <person name="Thomas B.C."/>
            <person name="Singh A."/>
            <person name="Wilkins M.J."/>
            <person name="Karaoz U."/>
            <person name="Brodie E.L."/>
            <person name="Williams K.H."/>
            <person name="Hubbard S.S."/>
            <person name="Banfield J.F."/>
        </authorList>
    </citation>
    <scope>NUCLEOTIDE SEQUENCE [LARGE SCALE GENOMIC DNA]</scope>
</reference>
<dbReference type="InterPro" id="IPR012043">
    <property type="entry name" value="PoK"/>
</dbReference>
<dbReference type="InterPro" id="IPR014721">
    <property type="entry name" value="Ribsml_uS5_D2-typ_fold_subgr"/>
</dbReference>
<comment type="caution">
    <text evidence="3">The sequence shown here is derived from an EMBL/GenBank/DDBJ whole genome shotgun (WGS) entry which is preliminary data.</text>
</comment>
<keyword evidence="1" id="KW-0808">Transferase</keyword>
<dbReference type="SUPFAM" id="SSF54211">
    <property type="entry name" value="Ribosomal protein S5 domain 2-like"/>
    <property type="match status" value="1"/>
</dbReference>
<sequence>MESVTANCPASLSFIFKAFIPESMQVHKMNSEALLSFYRCYGSTGVGCTIDKKVRVKVSTSLRKRLTFNGINLRIPTVWRAVCQLTKNPLEINISSPLPLGCGFGISGAATLATLAAVARLFKLKISRQELILIAHKAEIEEKTGLGTIATQVTGGFLVKKKPGIPPRFRRLRLTGAKIYAVRLGKMITSEVLKNKNKIKRINYYADKAMTEINSLTNPTLGKIIDISFEFWRRSKIFNSPESERLIKIIRKQNGSATMAIIGKVVLSNIKPVIPKKYNIEELIISEERMSGL</sequence>
<dbReference type="PANTHER" id="PTHR42282:SF1">
    <property type="entry name" value="PANTOATE KINASE"/>
    <property type="match status" value="1"/>
</dbReference>
<organism evidence="3 4">
    <name type="scientific">Candidatus Gottesmanbacteria bacterium RIFCSPHIGHO2_02_FULL_39_14</name>
    <dbReference type="NCBI Taxonomy" id="1798383"/>
    <lineage>
        <taxon>Bacteria</taxon>
        <taxon>Candidatus Gottesmaniibacteriota</taxon>
    </lineage>
</organism>
<accession>A0A1F5ZX39</accession>
<name>A0A1F5ZX39_9BACT</name>
<protein>
    <recommendedName>
        <fullName evidence="2">GHMP kinase N-terminal domain-containing protein</fullName>
    </recommendedName>
</protein>
<dbReference type="EMBL" id="MFJM01000049">
    <property type="protein sequence ID" value="OGG17046.1"/>
    <property type="molecule type" value="Genomic_DNA"/>
</dbReference>